<dbReference type="SUPFAM" id="SSF53613">
    <property type="entry name" value="Ribokinase-like"/>
    <property type="match status" value="1"/>
</dbReference>
<dbReference type="RefSeq" id="WP_259451192.1">
    <property type="nucleotide sequence ID" value="NZ_CP119520.1"/>
</dbReference>
<dbReference type="Proteomes" id="UP001165263">
    <property type="component" value="Unassembled WGS sequence"/>
</dbReference>
<accession>A0ABT2C692</accession>
<protein>
    <submittedName>
        <fullName evidence="5">Sugar kinase</fullName>
    </submittedName>
</protein>
<comment type="similarity">
    <text evidence="1">Belongs to the carbohydrate kinase PfkB family.</text>
</comment>
<sequence length="341" mass="35647">MSVRPDMAGRIVCFGEILLRLAAPPGRMLLQTPALDACTGGAEANVAVSLALLGHRTAMVSVLPDNSLGRAALDSLRAHGVDTAGIRLRPGRMGLYFITPGAVVRPSEIIYDRAGSAYALANPGLYDWPALLDGAGWLHVSGISPAVGDGPAQAVLAAMRTARAGGVRVAFDGNYRSTLWAERGQDGAPLLLEAMRMADVLFAGPRDIALVLDRPELADPAREPEAARVAFAAFPHLDLLAWTRRAQHSVDEHELSAVLHTRAASVTGGSYRLSGIVDRIGTGDAFAAGVLHGLQTGMAPADVAGFALAAAAMKHAISGDFNLARADQIEAARAGVFDVRR</sequence>
<keyword evidence="6" id="KW-1185">Reference proteome</keyword>
<feature type="domain" description="Carbohydrate kinase PfkB" evidence="4">
    <location>
        <begin position="10"/>
        <end position="216"/>
    </location>
</feature>
<reference evidence="5" key="1">
    <citation type="submission" date="2022-08" db="EMBL/GenBank/DDBJ databases">
        <title>Reclassification of Massilia species as members of the genera Telluria, Duganella, Pseudoduganella, Mokoshia gen. nov. and Zemynaea gen. nov. using orthogonal and non-orthogonal genome-based approaches.</title>
        <authorList>
            <person name="Bowman J.P."/>
        </authorList>
    </citation>
    <scope>NUCLEOTIDE SEQUENCE</scope>
    <source>
        <strain evidence="5">LMG 11547</strain>
    </source>
</reference>
<gene>
    <name evidence="5" type="ORF">NX786_22815</name>
</gene>
<dbReference type="CDD" id="cd01166">
    <property type="entry name" value="KdgK"/>
    <property type="match status" value="1"/>
</dbReference>
<organism evidence="5 6">
    <name type="scientific">Telluria mixta</name>
    <dbReference type="NCBI Taxonomy" id="34071"/>
    <lineage>
        <taxon>Bacteria</taxon>
        <taxon>Pseudomonadati</taxon>
        <taxon>Pseudomonadota</taxon>
        <taxon>Betaproteobacteria</taxon>
        <taxon>Burkholderiales</taxon>
        <taxon>Oxalobacteraceae</taxon>
        <taxon>Telluria group</taxon>
        <taxon>Telluria</taxon>
    </lineage>
</organism>
<dbReference type="GO" id="GO:0016301">
    <property type="term" value="F:kinase activity"/>
    <property type="evidence" value="ECO:0007669"/>
    <property type="project" value="UniProtKB-KW"/>
</dbReference>
<dbReference type="PANTHER" id="PTHR43320:SF2">
    <property type="entry name" value="2-DEHYDRO-3-DEOXYGLUCONOKINASE_2-DEHYDRO-3-DEOXYGALACTONOKINASE"/>
    <property type="match status" value="1"/>
</dbReference>
<keyword evidence="3 5" id="KW-0418">Kinase</keyword>
<dbReference type="InterPro" id="IPR029056">
    <property type="entry name" value="Ribokinase-like"/>
</dbReference>
<evidence type="ECO:0000256" key="3">
    <source>
        <dbReference type="ARBA" id="ARBA00022777"/>
    </source>
</evidence>
<dbReference type="EMBL" id="JANUHC010000008">
    <property type="protein sequence ID" value="MCS0632164.1"/>
    <property type="molecule type" value="Genomic_DNA"/>
</dbReference>
<evidence type="ECO:0000256" key="2">
    <source>
        <dbReference type="ARBA" id="ARBA00022679"/>
    </source>
</evidence>
<evidence type="ECO:0000313" key="5">
    <source>
        <dbReference type="EMBL" id="MCS0632164.1"/>
    </source>
</evidence>
<dbReference type="InterPro" id="IPR011611">
    <property type="entry name" value="PfkB_dom"/>
</dbReference>
<evidence type="ECO:0000259" key="4">
    <source>
        <dbReference type="Pfam" id="PF00294"/>
    </source>
</evidence>
<dbReference type="PANTHER" id="PTHR43320">
    <property type="entry name" value="SUGAR KINASE"/>
    <property type="match status" value="1"/>
</dbReference>
<dbReference type="Gene3D" id="3.40.1190.20">
    <property type="match status" value="1"/>
</dbReference>
<comment type="caution">
    <text evidence="5">The sequence shown here is derived from an EMBL/GenBank/DDBJ whole genome shotgun (WGS) entry which is preliminary data.</text>
</comment>
<keyword evidence="2" id="KW-0808">Transferase</keyword>
<name>A0ABT2C692_9BURK</name>
<evidence type="ECO:0000256" key="1">
    <source>
        <dbReference type="ARBA" id="ARBA00010688"/>
    </source>
</evidence>
<dbReference type="InterPro" id="IPR052700">
    <property type="entry name" value="Carb_kinase_PfkB-like"/>
</dbReference>
<evidence type="ECO:0000313" key="6">
    <source>
        <dbReference type="Proteomes" id="UP001165263"/>
    </source>
</evidence>
<dbReference type="Pfam" id="PF00294">
    <property type="entry name" value="PfkB"/>
    <property type="match status" value="1"/>
</dbReference>
<proteinExistence type="inferred from homology"/>